<feature type="domain" description="Peptidoglycan binding-like" evidence="1">
    <location>
        <begin position="158"/>
        <end position="215"/>
    </location>
</feature>
<dbReference type="PANTHER" id="PTHR21666:SF270">
    <property type="entry name" value="MUREIN HYDROLASE ACTIVATOR ENVC"/>
    <property type="match status" value="1"/>
</dbReference>
<proteinExistence type="predicted"/>
<dbReference type="AlphaFoldDB" id="A0A6J6H5W1"/>
<feature type="domain" description="Peptidoglycan binding-like" evidence="1">
    <location>
        <begin position="250"/>
        <end position="305"/>
    </location>
</feature>
<dbReference type="CDD" id="cd12797">
    <property type="entry name" value="M23_peptidase"/>
    <property type="match status" value="1"/>
</dbReference>
<sequence>MSHNRTQTISRIIVAGAVASLALIALPEVASASTGNVVAVATSAKTAPGQPKLGESGAAVVALQQAIMRNGFSLKGGATGNFDKRTLLVLKNFQKVVGLKVTGVVDAATAKVLKLDVPTTTAAPATTAAPTTTVAPSTTVAPVVYALTATSLPVRGNRGNNVLAVQKALVAAGLQVKGGIDGQFGSGTAQTISAFQTAKGFPVTGVLDANTAAALGLIAPTTTIAPATTAAPAVQAASVTITTLPTRGSRGNSVTIVQKALVVAGIPVKGGVDGIFGAATAVAIQKFQTAQGIAITGKLDAQTAIKLGVMAPPAVQLQVFPVQGPCSFENTWHAPRSGGRKHVGVDVIAREGNLLYAVADGTITKLYNAANDKLAGNGVRLMKADGTYFFYGHMLRIADGIGIGSKVKAGQVIGYVGKTGGTTTPHLHFEIHPFGGEAIDPTAAVDAVNGCGITTPLPVPAA</sequence>
<name>A0A6J6H5W1_9ZZZZ</name>
<dbReference type="InterPro" id="IPR016047">
    <property type="entry name" value="M23ase_b-sheet_dom"/>
</dbReference>
<dbReference type="InterPro" id="IPR036365">
    <property type="entry name" value="PGBD-like_sf"/>
</dbReference>
<protein>
    <submittedName>
        <fullName evidence="3">Unannotated protein</fullName>
    </submittedName>
</protein>
<gene>
    <name evidence="3" type="ORF">UFOPK1874_00157</name>
</gene>
<dbReference type="GO" id="GO:0004222">
    <property type="term" value="F:metalloendopeptidase activity"/>
    <property type="evidence" value="ECO:0007669"/>
    <property type="project" value="TreeGrafter"/>
</dbReference>
<evidence type="ECO:0000313" key="3">
    <source>
        <dbReference type="EMBL" id="CAB4606675.1"/>
    </source>
</evidence>
<dbReference type="SUPFAM" id="SSF51261">
    <property type="entry name" value="Duplicated hybrid motif"/>
    <property type="match status" value="1"/>
</dbReference>
<reference evidence="3" key="1">
    <citation type="submission" date="2020-05" db="EMBL/GenBank/DDBJ databases">
        <authorList>
            <person name="Chiriac C."/>
            <person name="Salcher M."/>
            <person name="Ghai R."/>
            <person name="Kavagutti S V."/>
        </authorList>
    </citation>
    <scope>NUCLEOTIDE SEQUENCE</scope>
</reference>
<dbReference type="InterPro" id="IPR011055">
    <property type="entry name" value="Dup_hybrid_motif"/>
</dbReference>
<feature type="domain" description="M23ase beta-sheet core" evidence="2">
    <location>
        <begin position="341"/>
        <end position="441"/>
    </location>
</feature>
<dbReference type="PANTHER" id="PTHR21666">
    <property type="entry name" value="PEPTIDASE-RELATED"/>
    <property type="match status" value="1"/>
</dbReference>
<dbReference type="Pfam" id="PF01551">
    <property type="entry name" value="Peptidase_M23"/>
    <property type="match status" value="1"/>
</dbReference>
<dbReference type="InterPro" id="IPR002477">
    <property type="entry name" value="Peptidoglycan-bd-like"/>
</dbReference>
<dbReference type="SUPFAM" id="SSF47090">
    <property type="entry name" value="PGBD-like"/>
    <property type="match status" value="3"/>
</dbReference>
<accession>A0A6J6H5W1</accession>
<dbReference type="EMBL" id="CAEZUX010000006">
    <property type="protein sequence ID" value="CAB4606675.1"/>
    <property type="molecule type" value="Genomic_DNA"/>
</dbReference>
<dbReference type="InterPro" id="IPR050570">
    <property type="entry name" value="Cell_wall_metabolism_enzyme"/>
</dbReference>
<organism evidence="3">
    <name type="scientific">freshwater metagenome</name>
    <dbReference type="NCBI Taxonomy" id="449393"/>
    <lineage>
        <taxon>unclassified sequences</taxon>
        <taxon>metagenomes</taxon>
        <taxon>ecological metagenomes</taxon>
    </lineage>
</organism>
<dbReference type="Gene3D" id="1.10.101.10">
    <property type="entry name" value="PGBD-like superfamily/PGBD"/>
    <property type="match status" value="3"/>
</dbReference>
<dbReference type="InterPro" id="IPR036366">
    <property type="entry name" value="PGBDSf"/>
</dbReference>
<evidence type="ECO:0000259" key="2">
    <source>
        <dbReference type="Pfam" id="PF01551"/>
    </source>
</evidence>
<dbReference type="Pfam" id="PF01471">
    <property type="entry name" value="PG_binding_1"/>
    <property type="match status" value="3"/>
</dbReference>
<evidence type="ECO:0000259" key="1">
    <source>
        <dbReference type="Pfam" id="PF01471"/>
    </source>
</evidence>
<feature type="domain" description="Peptidoglycan binding-like" evidence="1">
    <location>
        <begin position="56"/>
        <end position="113"/>
    </location>
</feature>
<dbReference type="Gene3D" id="2.70.70.10">
    <property type="entry name" value="Glucose Permease (Domain IIA)"/>
    <property type="match status" value="1"/>
</dbReference>